<evidence type="ECO:0000256" key="8">
    <source>
        <dbReference type="ARBA" id="ARBA00023136"/>
    </source>
</evidence>
<evidence type="ECO:0000256" key="2">
    <source>
        <dbReference type="ARBA" id="ARBA00021549"/>
    </source>
</evidence>
<evidence type="ECO:0000256" key="10">
    <source>
        <dbReference type="ARBA" id="ARBA00030775"/>
    </source>
</evidence>
<dbReference type="Pfam" id="PF12019">
    <property type="entry name" value="GspH"/>
    <property type="match status" value="1"/>
</dbReference>
<feature type="domain" description="General secretion pathway GspH" evidence="12">
    <location>
        <begin position="47"/>
        <end position="160"/>
    </location>
</feature>
<evidence type="ECO:0000313" key="14">
    <source>
        <dbReference type="Proteomes" id="UP000074119"/>
    </source>
</evidence>
<feature type="transmembrane region" description="Helical" evidence="11">
    <location>
        <begin position="7"/>
        <end position="31"/>
    </location>
</feature>
<dbReference type="NCBIfam" id="TIGR02532">
    <property type="entry name" value="IV_pilin_GFxxxE"/>
    <property type="match status" value="1"/>
</dbReference>
<dbReference type="GO" id="GO:0015628">
    <property type="term" value="P:protein secretion by the type II secretion system"/>
    <property type="evidence" value="ECO:0007669"/>
    <property type="project" value="InterPro"/>
</dbReference>
<proteinExistence type="inferred from homology"/>
<dbReference type="Gene3D" id="3.55.40.10">
    <property type="entry name" value="minor pseudopilin epsh domain"/>
    <property type="match status" value="1"/>
</dbReference>
<dbReference type="SUPFAM" id="SSF54523">
    <property type="entry name" value="Pili subunits"/>
    <property type="match status" value="1"/>
</dbReference>
<dbReference type="PROSITE" id="PS00409">
    <property type="entry name" value="PROKAR_NTER_METHYL"/>
    <property type="match status" value="1"/>
</dbReference>
<dbReference type="InterPro" id="IPR022346">
    <property type="entry name" value="T2SS_GspH"/>
</dbReference>
<keyword evidence="3" id="KW-1003">Cell membrane</keyword>
<dbReference type="STRING" id="1470434.AZF00_14230"/>
<dbReference type="GO" id="GO:0005886">
    <property type="term" value="C:plasma membrane"/>
    <property type="evidence" value="ECO:0007669"/>
    <property type="project" value="UniProtKB-SubCell"/>
</dbReference>
<comment type="subcellular location">
    <subcellularLocation>
        <location evidence="1">Cell inner membrane</location>
        <topology evidence="1">Single-pass membrane protein</topology>
    </subcellularLocation>
</comment>
<evidence type="ECO:0000313" key="13">
    <source>
        <dbReference type="EMBL" id="AMO69391.1"/>
    </source>
</evidence>
<comment type="similarity">
    <text evidence="9">Belongs to the GSP H family.</text>
</comment>
<accession>A0A127M859</accession>
<dbReference type="RefSeq" id="WP_008251475.1">
    <property type="nucleotide sequence ID" value="NZ_CP014544.1"/>
</dbReference>
<evidence type="ECO:0000256" key="9">
    <source>
        <dbReference type="ARBA" id="ARBA00025772"/>
    </source>
</evidence>
<sequence>MLRRNALVAGYTLIELMVTVAVVAVLATVAIPNFSTFISNSRERADVQSMLKALVAARSEAVVRARPVILTANGGDWAKGWQTWVDLNDNGSFDAGEAFKETPPIKTSAKITAKIGTSTVNSVTFDNQGFIQDSKAVVLSYRSEPEKCSHDRDINITASGQVTITDRVCP</sequence>
<keyword evidence="4" id="KW-0488">Methylation</keyword>
<reference evidence="13 14" key="1">
    <citation type="submission" date="2015-12" db="EMBL/GenBank/DDBJ databases">
        <authorList>
            <person name="Shamseldin A."/>
            <person name="Moawad H."/>
            <person name="Abd El-Rahim W.M."/>
            <person name="Sadowsky M.J."/>
        </authorList>
    </citation>
    <scope>NUCLEOTIDE SEQUENCE [LARGE SCALE GENOMIC DNA]</scope>
    <source>
        <strain evidence="13 14">SM2</strain>
    </source>
</reference>
<dbReference type="EMBL" id="CP014544">
    <property type="protein sequence ID" value="AMO69391.1"/>
    <property type="molecule type" value="Genomic_DNA"/>
</dbReference>
<keyword evidence="5" id="KW-0997">Cell inner membrane</keyword>
<evidence type="ECO:0000256" key="6">
    <source>
        <dbReference type="ARBA" id="ARBA00022692"/>
    </source>
</evidence>
<evidence type="ECO:0000259" key="12">
    <source>
        <dbReference type="Pfam" id="PF12019"/>
    </source>
</evidence>
<evidence type="ECO:0000256" key="4">
    <source>
        <dbReference type="ARBA" id="ARBA00022481"/>
    </source>
</evidence>
<dbReference type="Pfam" id="PF07963">
    <property type="entry name" value="N_methyl"/>
    <property type="match status" value="1"/>
</dbReference>
<evidence type="ECO:0000256" key="3">
    <source>
        <dbReference type="ARBA" id="ARBA00022475"/>
    </source>
</evidence>
<evidence type="ECO:0000256" key="7">
    <source>
        <dbReference type="ARBA" id="ARBA00022989"/>
    </source>
</evidence>
<dbReference type="AlphaFoldDB" id="A0A127M859"/>
<gene>
    <name evidence="13" type="ORF">AZF00_14230</name>
</gene>
<name>A0A127M859_9GAMM</name>
<organism evidence="13 14">
    <name type="scientific">Zhongshania aliphaticivorans</name>
    <dbReference type="NCBI Taxonomy" id="1470434"/>
    <lineage>
        <taxon>Bacteria</taxon>
        <taxon>Pseudomonadati</taxon>
        <taxon>Pseudomonadota</taxon>
        <taxon>Gammaproteobacteria</taxon>
        <taxon>Cellvibrionales</taxon>
        <taxon>Spongiibacteraceae</taxon>
        <taxon>Zhongshania</taxon>
    </lineage>
</organism>
<dbReference type="Proteomes" id="UP000074119">
    <property type="component" value="Chromosome"/>
</dbReference>
<dbReference type="InterPro" id="IPR012902">
    <property type="entry name" value="N_methyl_site"/>
</dbReference>
<protein>
    <recommendedName>
        <fullName evidence="2">Type II secretion system protein H</fullName>
    </recommendedName>
    <alternativeName>
        <fullName evidence="10">General secretion pathway protein H</fullName>
    </alternativeName>
</protein>
<keyword evidence="7 11" id="KW-1133">Transmembrane helix</keyword>
<evidence type="ECO:0000256" key="11">
    <source>
        <dbReference type="SAM" id="Phobius"/>
    </source>
</evidence>
<dbReference type="KEGG" id="zal:AZF00_14230"/>
<dbReference type="InterPro" id="IPR045584">
    <property type="entry name" value="Pilin-like"/>
</dbReference>
<evidence type="ECO:0000256" key="5">
    <source>
        <dbReference type="ARBA" id="ARBA00022519"/>
    </source>
</evidence>
<keyword evidence="6 11" id="KW-0812">Transmembrane</keyword>
<dbReference type="GO" id="GO:0015627">
    <property type="term" value="C:type II protein secretion system complex"/>
    <property type="evidence" value="ECO:0007669"/>
    <property type="project" value="InterPro"/>
</dbReference>
<keyword evidence="8 11" id="KW-0472">Membrane</keyword>
<evidence type="ECO:0000256" key="1">
    <source>
        <dbReference type="ARBA" id="ARBA00004377"/>
    </source>
</evidence>